<accession>A0A064C130</accession>
<gene>
    <name evidence="2" type="ORF">AZJ28_03890</name>
    <name evidence="1" type="ORF">ERS096071_01822</name>
</gene>
<dbReference type="RefSeq" id="WP_016569773.1">
    <property type="nucleotide sequence ID" value="NZ_CDQA01000051.1"/>
</dbReference>
<dbReference type="NCBIfam" id="NF040666">
    <property type="entry name" value="Tn5252_Orf10"/>
    <property type="match status" value="1"/>
</dbReference>
<sequence>MRQDIKLIRKQFRITRQEDNQIKEMMREQQLESFSEFLRQNLLKKESHEDVLIRWFTLWQSQKIEQISRDILQVTTLAEQSHQVTAEHLRIILTCVQELIAEVNQASPLSQDFRDKYMGG</sequence>
<evidence type="ECO:0000313" key="1">
    <source>
        <dbReference type="EMBL" id="CKJ28166.1"/>
    </source>
</evidence>
<evidence type="ECO:0000313" key="4">
    <source>
        <dbReference type="Proteomes" id="UP000315060"/>
    </source>
</evidence>
<evidence type="ECO:0000313" key="2">
    <source>
        <dbReference type="EMBL" id="TVX70965.1"/>
    </source>
</evidence>
<dbReference type="AlphaFoldDB" id="A0A064C130"/>
<reference evidence="1 3" key="1">
    <citation type="submission" date="2015-03" db="EMBL/GenBank/DDBJ databases">
        <authorList>
            <consortium name="Pathogen Informatics"/>
            <person name="Murphy D."/>
        </authorList>
    </citation>
    <scope>NUCLEOTIDE SEQUENCE [LARGE SCALE GENOMIC DNA]</scope>
    <source>
        <strain evidence="1 3">0310</strain>
    </source>
</reference>
<proteinExistence type="predicted"/>
<dbReference type="Proteomes" id="UP000045541">
    <property type="component" value="Unassembled WGS sequence"/>
</dbReference>
<reference evidence="2 4" key="2">
    <citation type="submission" date="2019-07" db="EMBL/GenBank/DDBJ databases">
        <authorList>
            <person name="Mohale T."/>
        </authorList>
    </citation>
    <scope>NUCLEOTIDE SEQUENCE [LARGE SCALE GENOMIC DNA]</scope>
    <source>
        <strain evidence="2 4">NTPn 59</strain>
    </source>
</reference>
<dbReference type="EMBL" id="VMYC01000060">
    <property type="protein sequence ID" value="TVX70965.1"/>
    <property type="molecule type" value="Genomic_DNA"/>
</dbReference>
<name>A0A064C130_STREE</name>
<dbReference type="EMBL" id="CMWB01000041">
    <property type="protein sequence ID" value="CKJ28166.1"/>
    <property type="molecule type" value="Genomic_DNA"/>
</dbReference>
<organism evidence="1 3">
    <name type="scientific">Streptococcus pneumoniae</name>
    <dbReference type="NCBI Taxonomy" id="1313"/>
    <lineage>
        <taxon>Bacteria</taxon>
        <taxon>Bacillati</taxon>
        <taxon>Bacillota</taxon>
        <taxon>Bacilli</taxon>
        <taxon>Lactobacillales</taxon>
        <taxon>Streptococcaceae</taxon>
        <taxon>Streptococcus</taxon>
    </lineage>
</organism>
<comment type="caution">
    <text evidence="1">The sequence shown here is derived from an EMBL/GenBank/DDBJ whole genome shotgun (WGS) entry which is preliminary data.</text>
</comment>
<protein>
    <submittedName>
        <fullName evidence="1">Tn5252, orf 10 protein</fullName>
    </submittedName>
</protein>
<dbReference type="InterPro" id="IPR049845">
    <property type="entry name" value="Tn5252_Orf10-like"/>
</dbReference>
<evidence type="ECO:0000313" key="3">
    <source>
        <dbReference type="Proteomes" id="UP000045541"/>
    </source>
</evidence>
<dbReference type="Proteomes" id="UP000315060">
    <property type="component" value="Unassembled WGS sequence"/>
</dbReference>